<evidence type="ECO:0000256" key="1">
    <source>
        <dbReference type="SAM" id="Coils"/>
    </source>
</evidence>
<keyword evidence="1" id="KW-0175">Coiled coil</keyword>
<keyword evidence="4" id="KW-1185">Reference proteome</keyword>
<dbReference type="Proteomes" id="UP001530315">
    <property type="component" value="Unassembled WGS sequence"/>
</dbReference>
<protein>
    <submittedName>
        <fullName evidence="3">Uncharacterized protein</fullName>
    </submittedName>
</protein>
<feature type="coiled-coil region" evidence="1">
    <location>
        <begin position="44"/>
        <end position="78"/>
    </location>
</feature>
<evidence type="ECO:0000256" key="2">
    <source>
        <dbReference type="SAM" id="MobiDB-lite"/>
    </source>
</evidence>
<organism evidence="3 4">
    <name type="scientific">Stephanodiscus triporus</name>
    <dbReference type="NCBI Taxonomy" id="2934178"/>
    <lineage>
        <taxon>Eukaryota</taxon>
        <taxon>Sar</taxon>
        <taxon>Stramenopiles</taxon>
        <taxon>Ochrophyta</taxon>
        <taxon>Bacillariophyta</taxon>
        <taxon>Coscinodiscophyceae</taxon>
        <taxon>Thalassiosirophycidae</taxon>
        <taxon>Stephanodiscales</taxon>
        <taxon>Stephanodiscaceae</taxon>
        <taxon>Stephanodiscus</taxon>
    </lineage>
</organism>
<sequence>MIGLSALYDKKLGISDLVSFTPSQLESIKIEARTAIDDAYDARLSDIEDLRREMNDDMEESRRRREEAGRLNAQYERQNLLEKIDRLTGDFMDAANAGGREGLRNAYDADEEEEDGGGGEGRTNDEDEYEGGKGGGVVAIENRVLIVADAKKDKGSSMILNELVGMLDDAFDSEVIVDVRTASNVPLGGDGARTLVVFASSLDSPSRSSLENVLGRALRRTAPVSGREPIVPPSHVVLISSHGTDRAGRMPYSMRNLLGNGKLDGLREMEGGLIAASRGRASGGRAPLDYTIVKFGDVERRYDEGGGRDDAIGGVSIRPGDALDGGIGPMAAASVILQAMAYQPYARNATLCAEGGAASPAIAPAARDPQQTWNDKFLCLSGPELLRIEAGSDVDYAELGQYVKLWSGTYDYGGGGGRGTRGRTGLTTPAIVRASRRPPSRIDGVIEREGVRILFLTTNTGDRYKSATEERADERMRNASGGKPSSSSSADATQGTIVRSLKKAVEAWVDAARSRRPPRG</sequence>
<name>A0ABD3Q0D4_9STRA</name>
<evidence type="ECO:0000313" key="4">
    <source>
        <dbReference type="Proteomes" id="UP001530315"/>
    </source>
</evidence>
<feature type="compositionally biased region" description="Acidic residues" evidence="2">
    <location>
        <begin position="108"/>
        <end position="117"/>
    </location>
</feature>
<dbReference type="AlphaFoldDB" id="A0ABD3Q0D4"/>
<accession>A0ABD3Q0D4</accession>
<reference evidence="3 4" key="1">
    <citation type="submission" date="2024-10" db="EMBL/GenBank/DDBJ databases">
        <title>Updated reference genomes for cyclostephanoid diatoms.</title>
        <authorList>
            <person name="Roberts W.R."/>
            <person name="Alverson A.J."/>
        </authorList>
    </citation>
    <scope>NUCLEOTIDE SEQUENCE [LARGE SCALE GENOMIC DNA]</scope>
    <source>
        <strain evidence="3 4">AJA276-08</strain>
    </source>
</reference>
<proteinExistence type="predicted"/>
<feature type="compositionally biased region" description="Basic and acidic residues" evidence="2">
    <location>
        <begin position="464"/>
        <end position="477"/>
    </location>
</feature>
<feature type="region of interest" description="Disordered" evidence="2">
    <location>
        <begin position="464"/>
        <end position="496"/>
    </location>
</feature>
<comment type="caution">
    <text evidence="3">The sequence shown here is derived from an EMBL/GenBank/DDBJ whole genome shotgun (WGS) entry which is preliminary data.</text>
</comment>
<evidence type="ECO:0000313" key="3">
    <source>
        <dbReference type="EMBL" id="KAL3793384.1"/>
    </source>
</evidence>
<feature type="region of interest" description="Disordered" evidence="2">
    <location>
        <begin position="102"/>
        <end position="134"/>
    </location>
</feature>
<dbReference type="EMBL" id="JALLAZ020000514">
    <property type="protein sequence ID" value="KAL3793384.1"/>
    <property type="molecule type" value="Genomic_DNA"/>
</dbReference>
<gene>
    <name evidence="3" type="ORF">ACHAW5_000845</name>
</gene>